<evidence type="ECO:0000313" key="4">
    <source>
        <dbReference type="EMBL" id="ETO29314.1"/>
    </source>
</evidence>
<organism evidence="4 5">
    <name type="scientific">Reticulomyxa filosa</name>
    <dbReference type="NCBI Taxonomy" id="46433"/>
    <lineage>
        <taxon>Eukaryota</taxon>
        <taxon>Sar</taxon>
        <taxon>Rhizaria</taxon>
        <taxon>Retaria</taxon>
        <taxon>Foraminifera</taxon>
        <taxon>Monothalamids</taxon>
        <taxon>Reticulomyxidae</taxon>
        <taxon>Reticulomyxa</taxon>
    </lineage>
</organism>
<feature type="region of interest" description="Disordered" evidence="1">
    <location>
        <begin position="84"/>
        <end position="111"/>
    </location>
</feature>
<dbReference type="AlphaFoldDB" id="X6NU50"/>
<feature type="region of interest" description="Disordered" evidence="1">
    <location>
        <begin position="159"/>
        <end position="204"/>
    </location>
</feature>
<dbReference type="Pfam" id="PF09429">
    <property type="entry name" value="Wbp11"/>
    <property type="match status" value="1"/>
</dbReference>
<evidence type="ECO:0000256" key="2">
    <source>
        <dbReference type="SAM" id="Phobius"/>
    </source>
</evidence>
<accession>X6NU50</accession>
<keyword evidence="2" id="KW-1133">Transmembrane helix</keyword>
<protein>
    <recommendedName>
        <fullName evidence="3">Wbp11/ELF5/Saf1 N-terminal domain-containing protein</fullName>
    </recommendedName>
</protein>
<proteinExistence type="predicted"/>
<gene>
    <name evidence="4" type="ORF">RFI_07810</name>
</gene>
<feature type="compositionally biased region" description="Acidic residues" evidence="1">
    <location>
        <begin position="180"/>
        <end position="195"/>
    </location>
</feature>
<keyword evidence="2" id="KW-0472">Membrane</keyword>
<evidence type="ECO:0000256" key="1">
    <source>
        <dbReference type="SAM" id="MobiDB-lite"/>
    </source>
</evidence>
<dbReference type="Proteomes" id="UP000023152">
    <property type="component" value="Unassembled WGS sequence"/>
</dbReference>
<feature type="transmembrane region" description="Helical" evidence="2">
    <location>
        <begin position="129"/>
        <end position="150"/>
    </location>
</feature>
<feature type="domain" description="Wbp11/ELF5/Saf1 N-terminal" evidence="3">
    <location>
        <begin position="6"/>
        <end position="81"/>
    </location>
</feature>
<reference evidence="4 5" key="1">
    <citation type="journal article" date="2013" name="Curr. Biol.">
        <title>The Genome of the Foraminiferan Reticulomyxa filosa.</title>
        <authorList>
            <person name="Glockner G."/>
            <person name="Hulsmann N."/>
            <person name="Schleicher M."/>
            <person name="Noegel A.A."/>
            <person name="Eichinger L."/>
            <person name="Gallinger C."/>
            <person name="Pawlowski J."/>
            <person name="Sierra R."/>
            <person name="Euteneuer U."/>
            <person name="Pillet L."/>
            <person name="Moustafa A."/>
            <person name="Platzer M."/>
            <person name="Groth M."/>
            <person name="Szafranski K."/>
            <person name="Schliwa M."/>
        </authorList>
    </citation>
    <scope>NUCLEOTIDE SEQUENCE [LARGE SCALE GENOMIC DNA]</scope>
</reference>
<evidence type="ECO:0000313" key="5">
    <source>
        <dbReference type="Proteomes" id="UP000023152"/>
    </source>
</evidence>
<dbReference type="EMBL" id="ASPP01006122">
    <property type="protein sequence ID" value="ETO29314.1"/>
    <property type="molecule type" value="Genomic_DNA"/>
</dbReference>
<evidence type="ECO:0000259" key="3">
    <source>
        <dbReference type="Pfam" id="PF09429"/>
    </source>
</evidence>
<name>X6NU50_RETFI</name>
<keyword evidence="5" id="KW-1185">Reference proteome</keyword>
<dbReference type="InterPro" id="IPR019007">
    <property type="entry name" value="Wbp11/ELF5/Saf1_N"/>
</dbReference>
<feature type="compositionally biased region" description="Basic and acidic residues" evidence="1">
    <location>
        <begin position="87"/>
        <end position="104"/>
    </location>
</feature>
<feature type="compositionally biased region" description="Basic and acidic residues" evidence="1">
    <location>
        <begin position="20"/>
        <end position="42"/>
    </location>
</feature>
<feature type="compositionally biased region" description="Basic and acidic residues" evidence="1">
    <location>
        <begin position="159"/>
        <end position="173"/>
    </location>
</feature>
<comment type="caution">
    <text evidence="4">The sequence shown here is derived from an EMBL/GenBank/DDBJ whole genome shotgun (WGS) entry which is preliminary data.</text>
</comment>
<dbReference type="GO" id="GO:0006396">
    <property type="term" value="P:RNA processing"/>
    <property type="evidence" value="ECO:0007669"/>
    <property type="project" value="InterPro"/>
</dbReference>
<keyword evidence="2" id="KW-0812">Transmembrane</keyword>
<sequence>MGRNNKSLNPVDAWRKKQKTNNEQKLKQRQESQHEALRRRNPEWLMNEIRKINEMERLGQTNDRHVQKRKKLIEAYNEVVKTHKKRELRERIKSQSDKDKQKGNDEDDEEIDTSGFVVPASEHQVAKGVLSFFFFFFFFPPPVPPPFFFFKQKQKKERERRVENDATGKEKSAPTRNEAQVDETDEGTNTDEEGDSLQPIDEGIIAKSKQINKKVLNT</sequence>
<feature type="region of interest" description="Disordered" evidence="1">
    <location>
        <begin position="1"/>
        <end position="42"/>
    </location>
</feature>